<reference evidence="2 3" key="1">
    <citation type="submission" date="2019-11" db="EMBL/GenBank/DDBJ databases">
        <authorList>
            <person name="Holert J."/>
        </authorList>
    </citation>
    <scope>NUCLEOTIDE SEQUENCE [LARGE SCALE GENOMIC DNA]</scope>
    <source>
        <strain evidence="2">SB11_3</strain>
    </source>
</reference>
<dbReference type="NCBIfam" id="NF038123">
    <property type="entry name" value="NF038123_dom"/>
    <property type="match status" value="1"/>
</dbReference>
<dbReference type="EMBL" id="CACSIO010000006">
    <property type="protein sequence ID" value="CAA0100931.1"/>
    <property type="molecule type" value="Genomic_DNA"/>
</dbReference>
<dbReference type="Proteomes" id="UP000441399">
    <property type="component" value="Unassembled WGS sequence"/>
</dbReference>
<proteinExistence type="predicted"/>
<gene>
    <name evidence="2" type="ORF">OPDIPICF_04371</name>
</gene>
<dbReference type="AlphaFoldDB" id="A0A5S9PBD9"/>
<feature type="domain" description="Spondin" evidence="1">
    <location>
        <begin position="24"/>
        <end position="208"/>
    </location>
</feature>
<dbReference type="InterPro" id="IPR009465">
    <property type="entry name" value="Spondin_N"/>
</dbReference>
<dbReference type="InterPro" id="IPR038678">
    <property type="entry name" value="Spondin_N_sf"/>
</dbReference>
<dbReference type="Pfam" id="PF06468">
    <property type="entry name" value="Spond_N"/>
    <property type="match status" value="1"/>
</dbReference>
<evidence type="ECO:0000313" key="3">
    <source>
        <dbReference type="Proteomes" id="UP000441399"/>
    </source>
</evidence>
<evidence type="ECO:0000313" key="2">
    <source>
        <dbReference type="EMBL" id="CAA0100931.1"/>
    </source>
</evidence>
<organism evidence="2 3">
    <name type="scientific">BD1-7 clade bacterium</name>
    <dbReference type="NCBI Taxonomy" id="2029982"/>
    <lineage>
        <taxon>Bacteria</taxon>
        <taxon>Pseudomonadati</taxon>
        <taxon>Pseudomonadota</taxon>
        <taxon>Gammaproteobacteria</taxon>
        <taxon>Cellvibrionales</taxon>
        <taxon>Spongiibacteraceae</taxon>
        <taxon>BD1-7 clade</taxon>
    </lineage>
</organism>
<protein>
    <recommendedName>
        <fullName evidence="1">Spondin domain-containing protein</fullName>
    </recommendedName>
</protein>
<sequence>MKYLSMVVVVCAFIFSGCNEDEGNSPFDRTTESATYEITVASGWNNNYAPVPNGALFSPIAGAVVNSESTLWAPGSTASPGFEALAELGETAGLITEINDEIAENKALSSFTTASFGAVDTVKFQVTVNRTFPEITFASMLDPTPDWIIGVECLSFLDEEGLWHTNLSRELPVYDAGTEEGRGFTLNNPPTEPKQPIGLLQGTVAGTLNFIDGEANGRHIAIMGARRIQ</sequence>
<dbReference type="OrthoDB" id="8478811at2"/>
<name>A0A5S9PBD9_9GAMM</name>
<keyword evidence="3" id="KW-1185">Reference proteome</keyword>
<dbReference type="PROSITE" id="PS51257">
    <property type="entry name" value="PROKAR_LIPOPROTEIN"/>
    <property type="match status" value="1"/>
</dbReference>
<accession>A0A5S9PBD9</accession>
<evidence type="ECO:0000259" key="1">
    <source>
        <dbReference type="PROSITE" id="PS51020"/>
    </source>
</evidence>
<dbReference type="Gene3D" id="2.60.40.2130">
    <property type="entry name" value="F-spondin domain"/>
    <property type="match status" value="1"/>
</dbReference>
<dbReference type="PROSITE" id="PS51020">
    <property type="entry name" value="SPONDIN"/>
    <property type="match status" value="1"/>
</dbReference>